<dbReference type="EMBL" id="CADCTW010000066">
    <property type="protein sequence ID" value="CAA9310227.1"/>
    <property type="molecule type" value="Genomic_DNA"/>
</dbReference>
<name>A0A6J4KP58_9BACT</name>
<accession>A0A6J4KP58</accession>
<feature type="compositionally biased region" description="Basic residues" evidence="1">
    <location>
        <begin position="258"/>
        <end position="272"/>
    </location>
</feature>
<feature type="compositionally biased region" description="Basic residues" evidence="1">
    <location>
        <begin position="327"/>
        <end position="341"/>
    </location>
</feature>
<protein>
    <submittedName>
        <fullName evidence="2">Glycosyltransferase</fullName>
    </submittedName>
</protein>
<evidence type="ECO:0000313" key="2">
    <source>
        <dbReference type="EMBL" id="CAA9310227.1"/>
    </source>
</evidence>
<feature type="compositionally biased region" description="Basic and acidic residues" evidence="1">
    <location>
        <begin position="217"/>
        <end position="227"/>
    </location>
</feature>
<keyword evidence="2" id="KW-0808">Transferase</keyword>
<evidence type="ECO:0000256" key="1">
    <source>
        <dbReference type="SAM" id="MobiDB-lite"/>
    </source>
</evidence>
<feature type="region of interest" description="Disordered" evidence="1">
    <location>
        <begin position="1"/>
        <end position="43"/>
    </location>
</feature>
<dbReference type="GO" id="GO:0016740">
    <property type="term" value="F:transferase activity"/>
    <property type="evidence" value="ECO:0007669"/>
    <property type="project" value="UniProtKB-KW"/>
</dbReference>
<reference evidence="2" key="1">
    <citation type="submission" date="2020-02" db="EMBL/GenBank/DDBJ databases">
        <authorList>
            <person name="Meier V. D."/>
        </authorList>
    </citation>
    <scope>NUCLEOTIDE SEQUENCE</scope>
    <source>
        <strain evidence="2">AVDCRST_MAG68</strain>
    </source>
</reference>
<gene>
    <name evidence="2" type="ORF">AVDCRST_MAG68-1291</name>
</gene>
<organism evidence="2">
    <name type="scientific">uncultured Gemmatimonadota bacterium</name>
    <dbReference type="NCBI Taxonomy" id="203437"/>
    <lineage>
        <taxon>Bacteria</taxon>
        <taxon>Pseudomonadati</taxon>
        <taxon>Gemmatimonadota</taxon>
        <taxon>environmental samples</taxon>
    </lineage>
</organism>
<feature type="non-terminal residue" evidence="2">
    <location>
        <position position="393"/>
    </location>
</feature>
<proteinExistence type="predicted"/>
<feature type="compositionally biased region" description="Basic residues" evidence="1">
    <location>
        <begin position="201"/>
        <end position="215"/>
    </location>
</feature>
<sequence length="393" mass="40372">ETAISHRGTETRRRGTARGGGARLAHSGGRQREDAGGDPARVSGRGRVHACGCAGAGGARVSGRAGAAHVLPAALSGGAGHVLVLRAADAGGGGAARPFRVRPGDLQQLGVRERGGGGAGPGARGLRPFAAALRLGSAGALPGALRVAPRAATLGGGGRLPLPAPVGPGERARGGPLGRQLALRGAAHRKGPPPPRVGRLPARRGRPLHASRAARRVLPDRRVHEPVQEPGAGGARLFPQRSGADRGGRRSRAPAAGAHRRRERALRGRRGRCGAGVADGPRARLRVRRAGGFRDRHGRSAGGRRPRGRAGRGRRVRNRARPGPSRAHGRPVRRSHPRGAARRAGPPGGRGHLLRRLPGERPPLRSRGVSPGVAARGGRGARGLAQRHGGREM</sequence>
<feature type="compositionally biased region" description="Low complexity" evidence="1">
    <location>
        <begin position="365"/>
        <end position="374"/>
    </location>
</feature>
<dbReference type="AlphaFoldDB" id="A0A6J4KP58"/>
<feature type="compositionally biased region" description="Basic residues" evidence="1">
    <location>
        <begin position="283"/>
        <end position="320"/>
    </location>
</feature>
<feature type="region of interest" description="Disordered" evidence="1">
    <location>
        <begin position="152"/>
        <end position="393"/>
    </location>
</feature>
<feature type="non-terminal residue" evidence="2">
    <location>
        <position position="1"/>
    </location>
</feature>